<evidence type="ECO:0000256" key="9">
    <source>
        <dbReference type="ARBA" id="ARBA00023264"/>
    </source>
</evidence>
<dbReference type="PANTHER" id="PTHR30309:SF1">
    <property type="entry name" value="GLYCEROL-3-PHOSPHATE ACYLTRANSFERASE 1"/>
    <property type="match status" value="1"/>
</dbReference>
<keyword evidence="2 10" id="KW-0444">Lipid biosynthesis</keyword>
<reference evidence="11 12" key="1">
    <citation type="submission" date="2010-12" db="EMBL/GenBank/DDBJ databases">
        <title>Whole genome sequence of Anaerolinea thermophila UNI-1.</title>
        <authorList>
            <person name="Narita-Yamada S."/>
            <person name="Kishi E."/>
            <person name="Watanabe Y."/>
            <person name="Takasaki K."/>
            <person name="Ankai A."/>
            <person name="Oguchi A."/>
            <person name="Fukui S."/>
            <person name="Takahashi M."/>
            <person name="Yashiro I."/>
            <person name="Hosoyama A."/>
            <person name="Sekiguchi Y."/>
            <person name="Hanada S."/>
            <person name="Fujita N."/>
        </authorList>
    </citation>
    <scope>NUCLEOTIDE SEQUENCE [LARGE SCALE GENOMIC DNA]</scope>
    <source>
        <strain evidence="12">DSM 14523 / JCM 11388 / NBRC 100420 / UNI-1</strain>
    </source>
</reference>
<dbReference type="FunCoup" id="E8MYG8">
    <property type="interactions" value="192"/>
</dbReference>
<dbReference type="OrthoDB" id="9777124at2"/>
<dbReference type="Pfam" id="PF02660">
    <property type="entry name" value="G3P_acyltransf"/>
    <property type="match status" value="1"/>
</dbReference>
<evidence type="ECO:0000256" key="7">
    <source>
        <dbReference type="ARBA" id="ARBA00023136"/>
    </source>
</evidence>
<dbReference type="EC" id="2.3.1.275" evidence="10"/>
<dbReference type="EMBL" id="AP012029">
    <property type="protein sequence ID" value="BAJ62113.1"/>
    <property type="molecule type" value="Genomic_DNA"/>
</dbReference>
<dbReference type="Proteomes" id="UP000008922">
    <property type="component" value="Chromosome"/>
</dbReference>
<dbReference type="InterPro" id="IPR003811">
    <property type="entry name" value="G3P_acylTferase_PlsY"/>
</dbReference>
<keyword evidence="4 10" id="KW-0812">Transmembrane</keyword>
<dbReference type="STRING" id="926569.ANT_00790"/>
<comment type="subcellular location">
    <subcellularLocation>
        <location evidence="10">Cell membrane</location>
        <topology evidence="10">Multi-pass membrane protein</topology>
    </subcellularLocation>
</comment>
<evidence type="ECO:0000256" key="1">
    <source>
        <dbReference type="ARBA" id="ARBA00022475"/>
    </source>
</evidence>
<feature type="transmembrane region" description="Helical" evidence="10">
    <location>
        <begin position="6"/>
        <end position="26"/>
    </location>
</feature>
<dbReference type="GO" id="GO:0005886">
    <property type="term" value="C:plasma membrane"/>
    <property type="evidence" value="ECO:0007669"/>
    <property type="project" value="UniProtKB-SubCell"/>
</dbReference>
<keyword evidence="12" id="KW-1185">Reference proteome</keyword>
<dbReference type="InParanoid" id="E8MYG8"/>
<evidence type="ECO:0000313" key="12">
    <source>
        <dbReference type="Proteomes" id="UP000008922"/>
    </source>
</evidence>
<dbReference type="RefSeq" id="WP_013558511.1">
    <property type="nucleotide sequence ID" value="NC_014960.1"/>
</dbReference>
<comment type="caution">
    <text evidence="10">Lacks conserved residue(s) required for the propagation of feature annotation.</text>
</comment>
<keyword evidence="9 10" id="KW-1208">Phospholipid metabolism</keyword>
<gene>
    <name evidence="10" type="primary">plsY</name>
    <name evidence="11" type="ordered locus">ANT_00790</name>
</gene>
<dbReference type="UniPathway" id="UPA00085"/>
<keyword evidence="1 10" id="KW-1003">Cell membrane</keyword>
<keyword evidence="7 10" id="KW-0472">Membrane</keyword>
<dbReference type="AlphaFoldDB" id="E8MYG8"/>
<organism evidence="11 12">
    <name type="scientific">Anaerolinea thermophila (strain DSM 14523 / JCM 11388 / NBRC 100420 / UNI-1)</name>
    <dbReference type="NCBI Taxonomy" id="926569"/>
    <lineage>
        <taxon>Bacteria</taxon>
        <taxon>Bacillati</taxon>
        <taxon>Chloroflexota</taxon>
        <taxon>Anaerolineae</taxon>
        <taxon>Anaerolineales</taxon>
        <taxon>Anaerolineaceae</taxon>
        <taxon>Anaerolinea</taxon>
    </lineage>
</organism>
<name>E8MYG8_ANATU</name>
<protein>
    <recommendedName>
        <fullName evidence="10">Glycerol-3-phosphate acyltransferase</fullName>
    </recommendedName>
    <alternativeName>
        <fullName evidence="10">Acyl-PO4 G3P acyltransferase</fullName>
    </alternativeName>
    <alternativeName>
        <fullName evidence="10">Acyl-phosphate--glycerol-3-phosphate acyltransferase</fullName>
    </alternativeName>
    <alternativeName>
        <fullName evidence="10">G3P acyltransferase</fullName>
        <shortName evidence="10">GPAT</shortName>
        <ecNumber evidence="10">2.3.1.275</ecNumber>
    </alternativeName>
    <alternativeName>
        <fullName evidence="10">Lysophosphatidic acid synthase</fullName>
        <shortName evidence="10">LPA synthase</shortName>
    </alternativeName>
</protein>
<dbReference type="GO" id="GO:0043772">
    <property type="term" value="F:acyl-phosphate glycerol-3-phosphate acyltransferase activity"/>
    <property type="evidence" value="ECO:0007669"/>
    <property type="project" value="UniProtKB-UniRule"/>
</dbReference>
<comment type="function">
    <text evidence="10">Catalyzes the transfer of an acyl group from acyl-phosphate (acyl-PO(4)) to glycerol-3-phosphate (G3P) to form lysophosphatidic acid (LPA). This enzyme utilizes acyl-phosphate as fatty acyl donor, but not acyl-CoA or acyl-ACP.</text>
</comment>
<evidence type="ECO:0000313" key="11">
    <source>
        <dbReference type="EMBL" id="BAJ62113.1"/>
    </source>
</evidence>
<feature type="transmembrane region" description="Helical" evidence="10">
    <location>
        <begin position="151"/>
        <end position="176"/>
    </location>
</feature>
<feature type="transmembrane region" description="Helical" evidence="10">
    <location>
        <begin position="109"/>
        <end position="131"/>
    </location>
</feature>
<evidence type="ECO:0000256" key="5">
    <source>
        <dbReference type="ARBA" id="ARBA00022989"/>
    </source>
</evidence>
<comment type="pathway">
    <text evidence="10">Lipid metabolism; phospholipid metabolism.</text>
</comment>
<dbReference type="PANTHER" id="PTHR30309">
    <property type="entry name" value="INNER MEMBRANE PROTEIN YGIH"/>
    <property type="match status" value="1"/>
</dbReference>
<evidence type="ECO:0000256" key="2">
    <source>
        <dbReference type="ARBA" id="ARBA00022516"/>
    </source>
</evidence>
<dbReference type="eggNOG" id="COG0344">
    <property type="taxonomic scope" value="Bacteria"/>
</dbReference>
<evidence type="ECO:0000256" key="6">
    <source>
        <dbReference type="ARBA" id="ARBA00023098"/>
    </source>
</evidence>
<sequence>MDLWNILSFMALGFTLGSIPFAYILARVFTGRDVRAIGDGNPGAANAWKAGGWRIGLLAVFFDLCKGFLPLFLAQRAGLSEWALVPVALSPILGHALQPFLQFRGGKALAVSGGVWLAWIGPRVFPVYASLTLPVLALQEEHAWAAFSGTLALLAYALWLGTSPALMVFAALNMVLIGWTHRRELAHAPRPRAWVGHLLSRREA</sequence>
<evidence type="ECO:0000256" key="8">
    <source>
        <dbReference type="ARBA" id="ARBA00023209"/>
    </source>
</evidence>
<comment type="catalytic activity">
    <reaction evidence="10">
        <text>an acyl phosphate + sn-glycerol 3-phosphate = a 1-acyl-sn-glycero-3-phosphate + phosphate</text>
        <dbReference type="Rhea" id="RHEA:34075"/>
        <dbReference type="ChEBI" id="CHEBI:43474"/>
        <dbReference type="ChEBI" id="CHEBI:57597"/>
        <dbReference type="ChEBI" id="CHEBI:57970"/>
        <dbReference type="ChEBI" id="CHEBI:59918"/>
        <dbReference type="EC" id="2.3.1.275"/>
    </reaction>
</comment>
<evidence type="ECO:0000256" key="3">
    <source>
        <dbReference type="ARBA" id="ARBA00022679"/>
    </source>
</evidence>
<dbReference type="KEGG" id="atm:ANT_00790"/>
<dbReference type="HAMAP" id="MF_01043">
    <property type="entry name" value="PlsY"/>
    <property type="match status" value="1"/>
</dbReference>
<dbReference type="GO" id="GO:0008654">
    <property type="term" value="P:phospholipid biosynthetic process"/>
    <property type="evidence" value="ECO:0007669"/>
    <property type="project" value="UniProtKB-UniRule"/>
</dbReference>
<dbReference type="SMART" id="SM01207">
    <property type="entry name" value="G3P_acyltransf"/>
    <property type="match status" value="1"/>
</dbReference>
<comment type="similarity">
    <text evidence="10">Belongs to the PlsY family.</text>
</comment>
<keyword evidence="5 10" id="KW-1133">Transmembrane helix</keyword>
<comment type="subunit">
    <text evidence="10">Probably interacts with PlsX.</text>
</comment>
<keyword evidence="8 10" id="KW-0594">Phospholipid biosynthesis</keyword>
<dbReference type="HOGENOM" id="CLU_081254_6_1_0"/>
<evidence type="ECO:0000256" key="4">
    <source>
        <dbReference type="ARBA" id="ARBA00022692"/>
    </source>
</evidence>
<keyword evidence="3 10" id="KW-0808">Transferase</keyword>
<proteinExistence type="inferred from homology"/>
<keyword evidence="6 10" id="KW-0443">Lipid metabolism</keyword>
<accession>E8MYG8</accession>
<evidence type="ECO:0000256" key="10">
    <source>
        <dbReference type="HAMAP-Rule" id="MF_01043"/>
    </source>
</evidence>